<dbReference type="EMBL" id="BAEO01000012">
    <property type="protein sequence ID" value="GAC17979.1"/>
    <property type="molecule type" value="Genomic_DNA"/>
</dbReference>
<name>K6XBH9_9ALTE</name>
<gene>
    <name evidence="3" type="ORF">GARC_0998</name>
</gene>
<keyword evidence="1" id="KW-0812">Transmembrane</keyword>
<keyword evidence="4" id="KW-1185">Reference proteome</keyword>
<feature type="domain" description="Ice-binding protein C-terminal" evidence="2">
    <location>
        <begin position="172"/>
        <end position="194"/>
    </location>
</feature>
<keyword evidence="1" id="KW-1133">Transmembrane helix</keyword>
<dbReference type="AlphaFoldDB" id="K6XBH9"/>
<feature type="transmembrane region" description="Helical" evidence="1">
    <location>
        <begin position="12"/>
        <end position="36"/>
    </location>
</feature>
<keyword evidence="1" id="KW-0472">Membrane</keyword>
<evidence type="ECO:0000313" key="4">
    <source>
        <dbReference type="Proteomes" id="UP000006327"/>
    </source>
</evidence>
<sequence length="197" mass="20767">MFNIYSCNAFRSLLKATILVCSIALPFAASAGFISINGSTLGDPTWNRLIAGNPPTGVSGVGTAVAYDVILFQVDVSTTYDFLSTANNPASWDNYLFLYQDSFDSLNQLTNVIIGNDDFPVIGLSGFNGVALSAGVNYYVVTSGFGNTDAGDFTLNISSNLGTAFIPNVNAVSAPSTLAIFGLALFGTGMLRRRKNV</sequence>
<protein>
    <recommendedName>
        <fullName evidence="2">Ice-binding protein C-terminal domain-containing protein</fullName>
    </recommendedName>
</protein>
<accession>K6XBH9</accession>
<dbReference type="NCBIfam" id="TIGR02595">
    <property type="entry name" value="PEP_CTERM"/>
    <property type="match status" value="1"/>
</dbReference>
<comment type="caution">
    <text evidence="3">The sequence shown here is derived from an EMBL/GenBank/DDBJ whole genome shotgun (WGS) entry which is preliminary data.</text>
</comment>
<proteinExistence type="predicted"/>
<dbReference type="eggNOG" id="ENOG5034552">
    <property type="taxonomic scope" value="Bacteria"/>
</dbReference>
<reference evidence="3 4" key="1">
    <citation type="journal article" date="2017" name="Antonie Van Leeuwenhoek">
        <title>Rhizobium rhizosphaerae sp. nov., a novel species isolated from rice rhizosphere.</title>
        <authorList>
            <person name="Zhao J.J."/>
            <person name="Zhang J."/>
            <person name="Zhang R.J."/>
            <person name="Zhang C.W."/>
            <person name="Yin H.Q."/>
            <person name="Zhang X.X."/>
        </authorList>
    </citation>
    <scope>NUCLEOTIDE SEQUENCE [LARGE SCALE GENOMIC DNA]</scope>
    <source>
        <strain evidence="3 4">BSs20135</strain>
    </source>
</reference>
<organism evidence="3 4">
    <name type="scientific">Paraglaciecola arctica BSs20135</name>
    <dbReference type="NCBI Taxonomy" id="493475"/>
    <lineage>
        <taxon>Bacteria</taxon>
        <taxon>Pseudomonadati</taxon>
        <taxon>Pseudomonadota</taxon>
        <taxon>Gammaproteobacteria</taxon>
        <taxon>Alteromonadales</taxon>
        <taxon>Alteromonadaceae</taxon>
        <taxon>Paraglaciecola</taxon>
    </lineage>
</organism>
<dbReference type="OrthoDB" id="6057519at2"/>
<dbReference type="Proteomes" id="UP000006327">
    <property type="component" value="Unassembled WGS sequence"/>
</dbReference>
<dbReference type="Pfam" id="PF07589">
    <property type="entry name" value="PEP-CTERM"/>
    <property type="match status" value="1"/>
</dbReference>
<dbReference type="InterPro" id="IPR013424">
    <property type="entry name" value="Ice-binding_C"/>
</dbReference>
<evidence type="ECO:0000313" key="3">
    <source>
        <dbReference type="EMBL" id="GAC17979.1"/>
    </source>
</evidence>
<evidence type="ECO:0000256" key="1">
    <source>
        <dbReference type="SAM" id="Phobius"/>
    </source>
</evidence>
<evidence type="ECO:0000259" key="2">
    <source>
        <dbReference type="Pfam" id="PF07589"/>
    </source>
</evidence>
<dbReference type="RefSeq" id="WP_007617333.1">
    <property type="nucleotide sequence ID" value="NZ_BAEO01000012.1"/>
</dbReference>
<feature type="transmembrane region" description="Helical" evidence="1">
    <location>
        <begin position="171"/>
        <end position="191"/>
    </location>
</feature>